<evidence type="ECO:0000256" key="5">
    <source>
        <dbReference type="ARBA" id="ARBA00022840"/>
    </source>
</evidence>
<evidence type="ECO:0000256" key="4">
    <source>
        <dbReference type="ARBA" id="ARBA00022741"/>
    </source>
</evidence>
<dbReference type="PANTHER" id="PTHR45866:SF1">
    <property type="entry name" value="DNA GYRASE SUBUNIT B, MITOCHONDRIAL"/>
    <property type="match status" value="1"/>
</dbReference>
<dbReference type="SMART" id="SM00387">
    <property type="entry name" value="HATPase_c"/>
    <property type="match status" value="1"/>
</dbReference>
<organism evidence="10 11">
    <name type="scientific">Candidatus Woesebacteria bacterium CG_4_10_14_0_2_um_filter_39_14</name>
    <dbReference type="NCBI Taxonomy" id="1975054"/>
    <lineage>
        <taxon>Bacteria</taxon>
        <taxon>Candidatus Woeseibacteriota</taxon>
    </lineage>
</organism>
<dbReference type="InterPro" id="IPR036890">
    <property type="entry name" value="HATPase_C_sf"/>
</dbReference>
<keyword evidence="4" id="KW-0547">Nucleotide-binding</keyword>
<feature type="domain" description="Histidine kinase/HSP90-like ATPase" evidence="9">
    <location>
        <begin position="32"/>
        <end position="121"/>
    </location>
</feature>
<dbReference type="SUPFAM" id="SSF55874">
    <property type="entry name" value="ATPase domain of HSP90 chaperone/DNA topoisomerase II/histidine kinase"/>
    <property type="match status" value="1"/>
</dbReference>
<evidence type="ECO:0000259" key="9">
    <source>
        <dbReference type="SMART" id="SM00387"/>
    </source>
</evidence>
<keyword evidence="5" id="KW-0067">ATP-binding</keyword>
<evidence type="ECO:0000256" key="7">
    <source>
        <dbReference type="ARBA" id="ARBA00023125"/>
    </source>
</evidence>
<comment type="similarity">
    <text evidence="2">Belongs to the type II topoisomerase GyrB family.</text>
</comment>
<evidence type="ECO:0000313" key="10">
    <source>
        <dbReference type="EMBL" id="PIZ47901.1"/>
    </source>
</evidence>
<accession>A0A2M7TLB5</accession>
<evidence type="ECO:0000256" key="2">
    <source>
        <dbReference type="ARBA" id="ARBA00010708"/>
    </source>
</evidence>
<comment type="caution">
    <text evidence="10">The sequence shown here is derived from an EMBL/GenBank/DDBJ whole genome shotgun (WGS) entry which is preliminary data.</text>
</comment>
<name>A0A2M7TLB5_9BACT</name>
<evidence type="ECO:0000256" key="8">
    <source>
        <dbReference type="ARBA" id="ARBA00023235"/>
    </source>
</evidence>
<dbReference type="GO" id="GO:0003677">
    <property type="term" value="F:DNA binding"/>
    <property type="evidence" value="ECO:0007669"/>
    <property type="project" value="UniProtKB-KW"/>
</dbReference>
<reference evidence="11" key="1">
    <citation type="submission" date="2017-09" db="EMBL/GenBank/DDBJ databases">
        <title>Depth-based differentiation of microbial function through sediment-hosted aquifers and enrichment of novel symbionts in the deep terrestrial subsurface.</title>
        <authorList>
            <person name="Probst A.J."/>
            <person name="Ladd B."/>
            <person name="Jarett J.K."/>
            <person name="Geller-Mcgrath D.E."/>
            <person name="Sieber C.M.K."/>
            <person name="Emerson J.B."/>
            <person name="Anantharaman K."/>
            <person name="Thomas B.C."/>
            <person name="Malmstrom R."/>
            <person name="Stieglmeier M."/>
            <person name="Klingl A."/>
            <person name="Woyke T."/>
            <person name="Ryan C.M."/>
            <person name="Banfield J.F."/>
        </authorList>
    </citation>
    <scope>NUCLEOTIDE SEQUENCE [LARGE SCALE GENOMIC DNA]</scope>
</reference>
<evidence type="ECO:0000256" key="1">
    <source>
        <dbReference type="ARBA" id="ARBA00000185"/>
    </source>
</evidence>
<dbReference type="GO" id="GO:0005524">
    <property type="term" value="F:ATP binding"/>
    <property type="evidence" value="ECO:0007669"/>
    <property type="project" value="UniProtKB-KW"/>
</dbReference>
<dbReference type="Gene3D" id="3.30.565.10">
    <property type="entry name" value="Histidine kinase-like ATPase, C-terminal domain"/>
    <property type="match status" value="1"/>
</dbReference>
<dbReference type="Pfam" id="PF02518">
    <property type="entry name" value="HATPase_c"/>
    <property type="match status" value="1"/>
</dbReference>
<dbReference type="PANTHER" id="PTHR45866">
    <property type="entry name" value="DNA GYRASE/TOPOISOMERASE SUBUNIT B"/>
    <property type="match status" value="1"/>
</dbReference>
<evidence type="ECO:0000256" key="6">
    <source>
        <dbReference type="ARBA" id="ARBA00023029"/>
    </source>
</evidence>
<keyword evidence="8 10" id="KW-0413">Isomerase</keyword>
<dbReference type="PRINTS" id="PR00418">
    <property type="entry name" value="TPI2FAMILY"/>
</dbReference>
<dbReference type="GO" id="GO:0003918">
    <property type="term" value="F:DNA topoisomerase type II (double strand cut, ATP-hydrolyzing) activity"/>
    <property type="evidence" value="ECO:0007669"/>
    <property type="project" value="UniProtKB-EC"/>
</dbReference>
<comment type="catalytic activity">
    <reaction evidence="1">
        <text>ATP-dependent breakage, passage and rejoining of double-stranded DNA.</text>
        <dbReference type="EC" id="5.6.2.2"/>
    </reaction>
</comment>
<keyword evidence="6" id="KW-0799">Topoisomerase</keyword>
<keyword evidence="7" id="KW-0238">DNA-binding</keyword>
<protein>
    <recommendedName>
        <fullName evidence="3">DNA topoisomerase (ATP-hydrolyzing)</fullName>
        <ecNumber evidence="3">5.6.2.2</ecNumber>
    </recommendedName>
</protein>
<proteinExistence type="inferred from homology"/>
<dbReference type="Proteomes" id="UP000229753">
    <property type="component" value="Unassembled WGS sequence"/>
</dbReference>
<sequence length="121" mass="12958">MPTSSDYNAAQIKVLEGLEPVRRRPGMFIGSTDEKGLHHLLIEVVDNSVDESLAGFTKNIWITLKNDGSAQVKDDGRGIPVDKHKSGLSALEVAMTKLHAGAKFDSQTYKVSGGLHGVGIS</sequence>
<feature type="non-terminal residue" evidence="10">
    <location>
        <position position="121"/>
    </location>
</feature>
<evidence type="ECO:0000313" key="11">
    <source>
        <dbReference type="Proteomes" id="UP000229753"/>
    </source>
</evidence>
<gene>
    <name evidence="10" type="ORF">COY29_04570</name>
</gene>
<evidence type="ECO:0000256" key="3">
    <source>
        <dbReference type="ARBA" id="ARBA00012895"/>
    </source>
</evidence>
<dbReference type="EMBL" id="PFNO01000150">
    <property type="protein sequence ID" value="PIZ47901.1"/>
    <property type="molecule type" value="Genomic_DNA"/>
</dbReference>
<dbReference type="InterPro" id="IPR003594">
    <property type="entry name" value="HATPase_dom"/>
</dbReference>
<dbReference type="AlphaFoldDB" id="A0A2M7TLB5"/>
<dbReference type="EC" id="5.6.2.2" evidence="3"/>